<evidence type="ECO:0000313" key="3">
    <source>
        <dbReference type="EMBL" id="MBB6447032.1"/>
    </source>
</evidence>
<keyword evidence="3" id="KW-0067">ATP-binding</keyword>
<dbReference type="InterPro" id="IPR006935">
    <property type="entry name" value="Helicase/UvrB_N"/>
</dbReference>
<dbReference type="InterPro" id="IPR014001">
    <property type="entry name" value="Helicase_ATP-bd"/>
</dbReference>
<dbReference type="Pfam" id="PF04851">
    <property type="entry name" value="ResIII"/>
    <property type="match status" value="1"/>
</dbReference>
<feature type="domain" description="Helicase C-terminal" evidence="2">
    <location>
        <begin position="236"/>
        <end position="411"/>
    </location>
</feature>
<keyword evidence="4" id="KW-1185">Reference proteome</keyword>
<keyword evidence="3" id="KW-0378">Hydrolase</keyword>
<evidence type="ECO:0000259" key="1">
    <source>
        <dbReference type="PROSITE" id="PS51192"/>
    </source>
</evidence>
<dbReference type="GO" id="GO:0004386">
    <property type="term" value="F:helicase activity"/>
    <property type="evidence" value="ECO:0007669"/>
    <property type="project" value="UniProtKB-KW"/>
</dbReference>
<dbReference type="AlphaFoldDB" id="A0A7X0HW60"/>
<sequence>MNKTKNVIDPEMYFAERYNNINYPKESKNKRGLRNAQIGAIHSISSYFTVQSSNAAIIVMPTGSGKTSVLMMAPYVLEAKKVLVVTPSKMVRGQITEDYSQLRTLIKANVFNKEILKPNVFELEHLFSENDIDEIKAAQVIIATPACALSLTKDDDLNILIDLVLIDEAHHVPAKTWQKILINMKHAKQILFTATPFRLDNKEIKGDLIYNYPLSLAYKDGIFGEIQYIPIEEFFEKDKLIAKKAEEVFFLDREKGLDHYLMIRTDTKKHAKELEKLYSEITTLKLKRIDSSMSNLTVKKCIEDLRERSLDGIICVDMLGEGFDFPNLKIAAIHAPHKSLASTLQFIGRFARTNAENIGVAKFIAMNDRELLIENQALYTSDSIWQDMIIDMSESKINEEESIKEYIGDYQNYAGNSVEIINDLSLHGIRLNCHAKIYKVVGFNKTSEFPDACNIEFGPYINEKDNTVVAIGKNNTSPKWFIGESVKDVENQLFIVHYQKETNLLFIYSQIKSEILYEGIASAFCTFYEKIPKHEMNRVLGNLREFEIFNSGMQNRFNDSGESYRISAGIDVSQSIDPSTGKLYSAGHVFCKALTEESAITIGYSSGSKMWSSTYSTIRDYIKWCDYNGLKISNSKITVKTNTNYDYLPIPSRLESFPSNIFMCDFSWKTYVNPPAIYLSETEGIQGIMMDISIKIMKINKDNIKLILSLDGKEEEIICDVNSKYSSVESKILVSEGRRQIGLSEYLNNNPLVFRTTDDVMIQGIEFSKGDPEAIVFSKDNIVPIEWIEKYNTDITVEVNDSKYHPHEKSIQSSLQEILEDNRAYKYIIYDHSRGEMADYITVLENNTSYEITFFHVKKMSAANYNSDVNDIYEVAGQSIKSIIWLKTKSILLKKVEERRRSNHCIFLRGEYEDFRKEIRSKDKQITGKIVIVQPSISRDTYMPDKIQEVLAATRYYISNSGKVKSLEIWGSK</sequence>
<dbReference type="InterPro" id="IPR027417">
    <property type="entry name" value="P-loop_NTPase"/>
</dbReference>
<dbReference type="GO" id="GO:0003677">
    <property type="term" value="F:DNA binding"/>
    <property type="evidence" value="ECO:0007669"/>
    <property type="project" value="InterPro"/>
</dbReference>
<dbReference type="PANTHER" id="PTHR47396">
    <property type="entry name" value="TYPE I RESTRICTION ENZYME ECOKI R PROTEIN"/>
    <property type="match status" value="1"/>
</dbReference>
<reference evidence="3 4" key="1">
    <citation type="submission" date="2020-08" db="EMBL/GenBank/DDBJ databases">
        <title>Genomic Encyclopedia of Type Strains, Phase IV (KMG-IV): sequencing the most valuable type-strain genomes for metagenomic binning, comparative biology and taxonomic classification.</title>
        <authorList>
            <person name="Goeker M."/>
        </authorList>
    </citation>
    <scope>NUCLEOTIDE SEQUENCE [LARGE SCALE GENOMIC DNA]</scope>
    <source>
        <strain evidence="3 4">DSM 5391</strain>
    </source>
</reference>
<dbReference type="SMART" id="SM00490">
    <property type="entry name" value="HELICc"/>
    <property type="match status" value="1"/>
</dbReference>
<dbReference type="InterPro" id="IPR050742">
    <property type="entry name" value="Helicase_Restrict-Modif_Enz"/>
</dbReference>
<dbReference type="CDD" id="cd18785">
    <property type="entry name" value="SF2_C"/>
    <property type="match status" value="1"/>
</dbReference>
<dbReference type="EMBL" id="JACHGK010000016">
    <property type="protein sequence ID" value="MBB6447032.1"/>
    <property type="molecule type" value="Genomic_DNA"/>
</dbReference>
<dbReference type="PANTHER" id="PTHR47396:SF1">
    <property type="entry name" value="ATP-DEPENDENT HELICASE IRC3-RELATED"/>
    <property type="match status" value="1"/>
</dbReference>
<dbReference type="SUPFAM" id="SSF52540">
    <property type="entry name" value="P-loop containing nucleoside triphosphate hydrolases"/>
    <property type="match status" value="1"/>
</dbReference>
<dbReference type="RefSeq" id="WP_221452384.1">
    <property type="nucleotide sequence ID" value="NZ_JACHGK010000016.1"/>
</dbReference>
<dbReference type="Pfam" id="PF00271">
    <property type="entry name" value="Helicase_C"/>
    <property type="match status" value="1"/>
</dbReference>
<keyword evidence="3" id="KW-0347">Helicase</keyword>
<comment type="caution">
    <text evidence="3">The sequence shown here is derived from an EMBL/GenBank/DDBJ whole genome shotgun (WGS) entry which is preliminary data.</text>
</comment>
<proteinExistence type="predicted"/>
<dbReference type="Gene3D" id="3.40.50.300">
    <property type="entry name" value="P-loop containing nucleotide triphosphate hydrolases"/>
    <property type="match status" value="2"/>
</dbReference>
<protein>
    <submittedName>
        <fullName evidence="3">Superfamily II DNA or RNA helicase</fullName>
    </submittedName>
</protein>
<dbReference type="Proteomes" id="UP000531594">
    <property type="component" value="Unassembled WGS sequence"/>
</dbReference>
<organism evidence="3 4">
    <name type="scientific">Bacillus benzoevorans</name>
    <dbReference type="NCBI Taxonomy" id="1456"/>
    <lineage>
        <taxon>Bacteria</taxon>
        <taxon>Bacillati</taxon>
        <taxon>Bacillota</taxon>
        <taxon>Bacilli</taxon>
        <taxon>Bacillales</taxon>
        <taxon>Bacillaceae</taxon>
        <taxon>Bacillus</taxon>
    </lineage>
</organism>
<evidence type="ECO:0000313" key="4">
    <source>
        <dbReference type="Proteomes" id="UP000531594"/>
    </source>
</evidence>
<dbReference type="InterPro" id="IPR001650">
    <property type="entry name" value="Helicase_C-like"/>
</dbReference>
<keyword evidence="3" id="KW-0547">Nucleotide-binding</keyword>
<gene>
    <name evidence="3" type="ORF">HNR53_003709</name>
</gene>
<dbReference type="GO" id="GO:0016787">
    <property type="term" value="F:hydrolase activity"/>
    <property type="evidence" value="ECO:0007669"/>
    <property type="project" value="InterPro"/>
</dbReference>
<dbReference type="GO" id="GO:0005829">
    <property type="term" value="C:cytosol"/>
    <property type="evidence" value="ECO:0007669"/>
    <property type="project" value="TreeGrafter"/>
</dbReference>
<feature type="domain" description="Helicase ATP-binding" evidence="1">
    <location>
        <begin position="47"/>
        <end position="214"/>
    </location>
</feature>
<dbReference type="GO" id="GO:0005524">
    <property type="term" value="F:ATP binding"/>
    <property type="evidence" value="ECO:0007669"/>
    <property type="project" value="InterPro"/>
</dbReference>
<evidence type="ECO:0000259" key="2">
    <source>
        <dbReference type="PROSITE" id="PS51194"/>
    </source>
</evidence>
<dbReference type="PROSITE" id="PS51192">
    <property type="entry name" value="HELICASE_ATP_BIND_1"/>
    <property type="match status" value="1"/>
</dbReference>
<dbReference type="SMART" id="SM00487">
    <property type="entry name" value="DEXDc"/>
    <property type="match status" value="1"/>
</dbReference>
<dbReference type="PROSITE" id="PS51194">
    <property type="entry name" value="HELICASE_CTER"/>
    <property type="match status" value="1"/>
</dbReference>
<accession>A0A7X0HW60</accession>
<name>A0A7X0HW60_9BACI</name>